<gene>
    <name evidence="3" type="ORF">CC80DRAFT_599876</name>
</gene>
<evidence type="ECO:0000256" key="2">
    <source>
        <dbReference type="SAM" id="Phobius"/>
    </source>
</evidence>
<dbReference type="AlphaFoldDB" id="A0A6A5T7L7"/>
<evidence type="ECO:0000313" key="4">
    <source>
        <dbReference type="Proteomes" id="UP000800035"/>
    </source>
</evidence>
<protein>
    <submittedName>
        <fullName evidence="3">Uncharacterized protein</fullName>
    </submittedName>
</protein>
<dbReference type="Proteomes" id="UP000800035">
    <property type="component" value="Unassembled WGS sequence"/>
</dbReference>
<evidence type="ECO:0000256" key="1">
    <source>
        <dbReference type="SAM" id="MobiDB-lite"/>
    </source>
</evidence>
<name>A0A6A5T7L7_9PLEO</name>
<keyword evidence="2" id="KW-1133">Transmembrane helix</keyword>
<dbReference type="EMBL" id="ML977078">
    <property type="protein sequence ID" value="KAF1948134.1"/>
    <property type="molecule type" value="Genomic_DNA"/>
</dbReference>
<sequence length="93" mass="10089">MNTTASPTTALPQQNMSPFQNASNTTMALPTLDPLPVTLVRRHLSPEAVISIVCGVCSVLVPIGIVLAKYNYKRYKSRRSDDPESLTTLNTGN</sequence>
<feature type="transmembrane region" description="Helical" evidence="2">
    <location>
        <begin position="48"/>
        <end position="70"/>
    </location>
</feature>
<organism evidence="3 4">
    <name type="scientific">Byssothecium circinans</name>
    <dbReference type="NCBI Taxonomy" id="147558"/>
    <lineage>
        <taxon>Eukaryota</taxon>
        <taxon>Fungi</taxon>
        <taxon>Dikarya</taxon>
        <taxon>Ascomycota</taxon>
        <taxon>Pezizomycotina</taxon>
        <taxon>Dothideomycetes</taxon>
        <taxon>Pleosporomycetidae</taxon>
        <taxon>Pleosporales</taxon>
        <taxon>Massarineae</taxon>
        <taxon>Massarinaceae</taxon>
        <taxon>Byssothecium</taxon>
    </lineage>
</organism>
<evidence type="ECO:0000313" key="3">
    <source>
        <dbReference type="EMBL" id="KAF1948134.1"/>
    </source>
</evidence>
<keyword evidence="2" id="KW-0472">Membrane</keyword>
<accession>A0A6A5T7L7</accession>
<feature type="region of interest" description="Disordered" evidence="1">
    <location>
        <begin position="1"/>
        <end position="27"/>
    </location>
</feature>
<proteinExistence type="predicted"/>
<reference evidence="3" key="1">
    <citation type="journal article" date="2020" name="Stud. Mycol.">
        <title>101 Dothideomycetes genomes: a test case for predicting lifestyles and emergence of pathogens.</title>
        <authorList>
            <person name="Haridas S."/>
            <person name="Albert R."/>
            <person name="Binder M."/>
            <person name="Bloem J."/>
            <person name="Labutti K."/>
            <person name="Salamov A."/>
            <person name="Andreopoulos B."/>
            <person name="Baker S."/>
            <person name="Barry K."/>
            <person name="Bills G."/>
            <person name="Bluhm B."/>
            <person name="Cannon C."/>
            <person name="Castanera R."/>
            <person name="Culley D."/>
            <person name="Daum C."/>
            <person name="Ezra D."/>
            <person name="Gonzalez J."/>
            <person name="Henrissat B."/>
            <person name="Kuo A."/>
            <person name="Liang C."/>
            <person name="Lipzen A."/>
            <person name="Lutzoni F."/>
            <person name="Magnuson J."/>
            <person name="Mondo S."/>
            <person name="Nolan M."/>
            <person name="Ohm R."/>
            <person name="Pangilinan J."/>
            <person name="Park H.-J."/>
            <person name="Ramirez L."/>
            <person name="Alfaro M."/>
            <person name="Sun H."/>
            <person name="Tritt A."/>
            <person name="Yoshinaga Y."/>
            <person name="Zwiers L.-H."/>
            <person name="Turgeon B."/>
            <person name="Goodwin S."/>
            <person name="Spatafora J."/>
            <person name="Crous P."/>
            <person name="Grigoriev I."/>
        </authorList>
    </citation>
    <scope>NUCLEOTIDE SEQUENCE</scope>
    <source>
        <strain evidence="3">CBS 675.92</strain>
    </source>
</reference>
<keyword evidence="2" id="KW-0812">Transmembrane</keyword>
<keyword evidence="4" id="KW-1185">Reference proteome</keyword>